<dbReference type="InterPro" id="IPR054542">
    <property type="entry name" value="Cys_met_metab_PP"/>
</dbReference>
<dbReference type="Gene3D" id="3.90.1150.10">
    <property type="entry name" value="Aspartate Aminotransferase, domain 1"/>
    <property type="match status" value="1"/>
</dbReference>
<organism evidence="10 11">
    <name type="scientific">Listeria monocytogenes serotype 4a (strain M7)</name>
    <dbReference type="NCBI Taxonomy" id="1030009"/>
    <lineage>
        <taxon>Bacteria</taxon>
        <taxon>Bacillati</taxon>
        <taxon>Bacillota</taxon>
        <taxon>Bacilli</taxon>
        <taxon>Bacillales</taxon>
        <taxon>Listeriaceae</taxon>
        <taxon>Listeria</taxon>
    </lineage>
</organism>
<evidence type="ECO:0000313" key="10">
    <source>
        <dbReference type="EMBL" id="AEH92773.1"/>
    </source>
</evidence>
<keyword evidence="7 10" id="KW-0456">Lyase</keyword>
<dbReference type="FunFam" id="3.90.1150.10:FF:000033">
    <property type="entry name" value="Cystathionine gamma-synthase"/>
    <property type="match status" value="1"/>
</dbReference>
<reference evidence="10 11" key="1">
    <citation type="journal article" date="2011" name="J. Bacteriol.">
        <title>Genome sequence of the nonpathogenic Listeria monocytogenes serovar 4a strain M7.</title>
        <authorList>
            <person name="Chen J."/>
            <person name="Xia Y."/>
            <person name="Cheng C."/>
            <person name="Fang C."/>
            <person name="Shan Y."/>
            <person name="Jin G."/>
            <person name="Fang W."/>
        </authorList>
    </citation>
    <scope>NUCLEOTIDE SEQUENCE [LARGE SCALE GENOMIC DNA]</scope>
    <source>
        <strain evidence="10 11">M7</strain>
    </source>
</reference>
<dbReference type="InterPro" id="IPR000277">
    <property type="entry name" value="Cys/Met-Metab_PyrdxlP-dep_enz"/>
</dbReference>
<accession>A0A0E0UXF5</accession>
<evidence type="ECO:0000256" key="1">
    <source>
        <dbReference type="ARBA" id="ARBA00001933"/>
    </source>
</evidence>
<dbReference type="GO" id="GO:0030170">
    <property type="term" value="F:pyridoxal phosphate binding"/>
    <property type="evidence" value="ECO:0007669"/>
    <property type="project" value="InterPro"/>
</dbReference>
<dbReference type="Pfam" id="PF01053">
    <property type="entry name" value="Cys_Met_Meta_PP"/>
    <property type="match status" value="1"/>
</dbReference>
<gene>
    <name evidence="10" type="primary">metC</name>
    <name evidence="10" type="ordered locus">LMM7_1768</name>
</gene>
<proteinExistence type="inferred from homology"/>
<dbReference type="EC" id="4.4.1.13" evidence="3"/>
<dbReference type="CDD" id="cd00614">
    <property type="entry name" value="CGS_like"/>
    <property type="match status" value="1"/>
</dbReference>
<evidence type="ECO:0000256" key="8">
    <source>
        <dbReference type="PIRSR" id="PIRSR001434-2"/>
    </source>
</evidence>
<evidence type="ECO:0000256" key="2">
    <source>
        <dbReference type="ARBA" id="ARBA00009077"/>
    </source>
</evidence>
<evidence type="ECO:0000256" key="9">
    <source>
        <dbReference type="RuleBase" id="RU362118"/>
    </source>
</evidence>
<keyword evidence="4" id="KW-0028">Amino-acid biosynthesis</keyword>
<dbReference type="EMBL" id="CP002816">
    <property type="protein sequence ID" value="AEH92773.1"/>
    <property type="molecule type" value="Genomic_DNA"/>
</dbReference>
<dbReference type="PANTHER" id="PTHR11808:SF50">
    <property type="entry name" value="CYSTATHIONINE BETA-LYASE"/>
    <property type="match status" value="1"/>
</dbReference>
<dbReference type="PROSITE" id="PS00868">
    <property type="entry name" value="CYS_MET_METAB_PP"/>
    <property type="match status" value="1"/>
</dbReference>
<dbReference type="FunFam" id="3.40.640.10:FF:000009">
    <property type="entry name" value="Cystathionine gamma-synthase homolog"/>
    <property type="match status" value="1"/>
</dbReference>
<evidence type="ECO:0000313" key="11">
    <source>
        <dbReference type="Proteomes" id="UP000000486"/>
    </source>
</evidence>
<dbReference type="InterPro" id="IPR015424">
    <property type="entry name" value="PyrdxlP-dep_Trfase"/>
</dbReference>
<dbReference type="KEGG" id="lmq:LMM7_1768"/>
<dbReference type="GO" id="GO:0019346">
    <property type="term" value="P:transsulfuration"/>
    <property type="evidence" value="ECO:0007669"/>
    <property type="project" value="InterPro"/>
</dbReference>
<dbReference type="Gene3D" id="3.40.640.10">
    <property type="entry name" value="Type I PLP-dependent aspartate aminotransferase-like (Major domain)"/>
    <property type="match status" value="1"/>
</dbReference>
<name>A0A0E0UXF5_LISMM</name>
<keyword evidence="5 8" id="KW-0663">Pyridoxal phosphate</keyword>
<dbReference type="GO" id="GO:0005737">
    <property type="term" value="C:cytoplasm"/>
    <property type="evidence" value="ECO:0007669"/>
    <property type="project" value="TreeGrafter"/>
</dbReference>
<evidence type="ECO:0000256" key="6">
    <source>
        <dbReference type="ARBA" id="ARBA00023167"/>
    </source>
</evidence>
<dbReference type="PANTHER" id="PTHR11808">
    <property type="entry name" value="TRANS-SULFURATION ENZYME FAMILY MEMBER"/>
    <property type="match status" value="1"/>
</dbReference>
<dbReference type="HOGENOM" id="CLU_018986_2_0_9"/>
<dbReference type="Proteomes" id="UP000000486">
    <property type="component" value="Chromosome"/>
</dbReference>
<evidence type="ECO:0000256" key="4">
    <source>
        <dbReference type="ARBA" id="ARBA00022605"/>
    </source>
</evidence>
<evidence type="ECO:0000256" key="5">
    <source>
        <dbReference type="ARBA" id="ARBA00022898"/>
    </source>
</evidence>
<feature type="modified residue" description="N6-(pyridoxal phosphate)lysine" evidence="8">
    <location>
        <position position="199"/>
    </location>
</feature>
<dbReference type="SUPFAM" id="SSF53383">
    <property type="entry name" value="PLP-dependent transferases"/>
    <property type="match status" value="1"/>
</dbReference>
<dbReference type="InterPro" id="IPR015422">
    <property type="entry name" value="PyrdxlP-dep_Trfase_small"/>
</dbReference>
<dbReference type="GO" id="GO:0047804">
    <property type="term" value="F:cysteine-S-conjugate beta-lyase activity"/>
    <property type="evidence" value="ECO:0007669"/>
    <property type="project" value="UniProtKB-EC"/>
</dbReference>
<dbReference type="NCBIfam" id="NF005976">
    <property type="entry name" value="PRK08064.1"/>
    <property type="match status" value="1"/>
</dbReference>
<dbReference type="InterPro" id="IPR015421">
    <property type="entry name" value="PyrdxlP-dep_Trfase_major"/>
</dbReference>
<dbReference type="GO" id="GO:0009086">
    <property type="term" value="P:methionine biosynthetic process"/>
    <property type="evidence" value="ECO:0007669"/>
    <property type="project" value="UniProtKB-KW"/>
</dbReference>
<dbReference type="AlphaFoldDB" id="A0A0E0UXF5"/>
<comment type="similarity">
    <text evidence="2 9">Belongs to the trans-sulfuration enzymes family.</text>
</comment>
<protein>
    <recommendedName>
        <fullName evidence="3">cysteine-S-conjugate beta-lyase</fullName>
        <ecNumber evidence="3">4.4.1.13</ecNumber>
    </recommendedName>
</protein>
<dbReference type="RefSeq" id="WP_012581198.1">
    <property type="nucleotide sequence ID" value="NC_017537.1"/>
</dbReference>
<sequence length="390" mass="41731">MANEYAQDTAVIKASLGIDKETGALNTPIHLSSTFHQHDFDNYHAYDYARSGNPTREKVEQAIAELEGGTNGFAFASGMAAVSAALFTLSKGDHFIIAKDVYGGTFRLVEQVLPRFGITHTFVDTTNIDEVAKAFQANTKLVYLETPSNPLLHVTDIRTVAKLAKANGCYTFVDNTFLTPLIQKPLDLGADLVIHSATKFLGGHSDILAGLIVTNNPSLAEAVYFLQNSTGGVLGVQDSWLLLRGLKTLSVRMKAGTETAEKIALFLNAEPDVVAVHYPGLPSHAGYDIQVEQATSGGAVLSFDLGSEEAARELVTHLELPVFSVSLGAVESILSYPAKMSHAAVPEEERLAQGITPGLLRFSAGLEDADDLIADLKQALSFIKKGSVAK</sequence>
<evidence type="ECO:0000256" key="7">
    <source>
        <dbReference type="ARBA" id="ARBA00023239"/>
    </source>
</evidence>
<keyword evidence="6" id="KW-0486">Methionine biosynthesis</keyword>
<evidence type="ECO:0000256" key="3">
    <source>
        <dbReference type="ARBA" id="ARBA00012224"/>
    </source>
</evidence>
<comment type="cofactor">
    <cofactor evidence="1 9">
        <name>pyridoxal 5'-phosphate</name>
        <dbReference type="ChEBI" id="CHEBI:597326"/>
    </cofactor>
</comment>
<dbReference type="PATRIC" id="fig|1030009.3.peg.1757"/>
<dbReference type="PIRSF" id="PIRSF001434">
    <property type="entry name" value="CGS"/>
    <property type="match status" value="1"/>
</dbReference>